<dbReference type="EMBL" id="JWZX01002510">
    <property type="protein sequence ID" value="KOO28815.1"/>
    <property type="molecule type" value="Genomic_DNA"/>
</dbReference>
<reference evidence="2" key="1">
    <citation type="journal article" date="2015" name="PLoS Genet.">
        <title>Genome Sequence and Transcriptome Analyses of Chrysochromulina tobin: Metabolic Tools for Enhanced Algal Fitness in the Prominent Order Prymnesiales (Haptophyceae).</title>
        <authorList>
            <person name="Hovde B.T."/>
            <person name="Deodato C.R."/>
            <person name="Hunsperger H.M."/>
            <person name="Ryken S.A."/>
            <person name="Yost W."/>
            <person name="Jha R.K."/>
            <person name="Patterson J."/>
            <person name="Monnat R.J. Jr."/>
            <person name="Barlow S.B."/>
            <person name="Starkenburg S.R."/>
            <person name="Cattolico R.A."/>
        </authorList>
    </citation>
    <scope>NUCLEOTIDE SEQUENCE</scope>
    <source>
        <strain evidence="2">CCMP291</strain>
    </source>
</reference>
<feature type="non-terminal residue" evidence="1">
    <location>
        <position position="65"/>
    </location>
</feature>
<keyword evidence="2" id="KW-1185">Reference proteome</keyword>
<protein>
    <submittedName>
        <fullName evidence="1">Uncharacterized protein</fullName>
    </submittedName>
</protein>
<evidence type="ECO:0000313" key="1">
    <source>
        <dbReference type="EMBL" id="KOO28815.1"/>
    </source>
</evidence>
<accession>A0A0M0JQR1</accession>
<dbReference type="Proteomes" id="UP000037460">
    <property type="component" value="Unassembled WGS sequence"/>
</dbReference>
<gene>
    <name evidence="1" type="ORF">Ctob_014315</name>
</gene>
<proteinExistence type="predicted"/>
<dbReference type="AlphaFoldDB" id="A0A0M0JQR1"/>
<comment type="caution">
    <text evidence="1">The sequence shown here is derived from an EMBL/GenBank/DDBJ whole genome shotgun (WGS) entry which is preliminary data.</text>
</comment>
<organism evidence="1 2">
    <name type="scientific">Chrysochromulina tobinii</name>
    <dbReference type="NCBI Taxonomy" id="1460289"/>
    <lineage>
        <taxon>Eukaryota</taxon>
        <taxon>Haptista</taxon>
        <taxon>Haptophyta</taxon>
        <taxon>Prymnesiophyceae</taxon>
        <taxon>Prymnesiales</taxon>
        <taxon>Chrysochromulinaceae</taxon>
        <taxon>Chrysochromulina</taxon>
    </lineage>
</organism>
<sequence length="65" mass="7332">MARHEFWILVEARCPSAPALTGVGREHKDGVNSYWWRYSAPVRRGVYAAMAPWVPPLDPALLPQS</sequence>
<name>A0A0M0JQR1_9EUKA</name>
<evidence type="ECO:0000313" key="2">
    <source>
        <dbReference type="Proteomes" id="UP000037460"/>
    </source>
</evidence>